<feature type="compositionally biased region" description="Polar residues" evidence="1">
    <location>
        <begin position="146"/>
        <end position="160"/>
    </location>
</feature>
<keyword evidence="3" id="KW-1185">Reference proteome</keyword>
<reference evidence="2" key="1">
    <citation type="journal article" date="2020" name="Stud. Mycol.">
        <title>101 Dothideomycetes genomes: a test case for predicting lifestyles and emergence of pathogens.</title>
        <authorList>
            <person name="Haridas S."/>
            <person name="Albert R."/>
            <person name="Binder M."/>
            <person name="Bloem J."/>
            <person name="Labutti K."/>
            <person name="Salamov A."/>
            <person name="Andreopoulos B."/>
            <person name="Baker S."/>
            <person name="Barry K."/>
            <person name="Bills G."/>
            <person name="Bluhm B."/>
            <person name="Cannon C."/>
            <person name="Castanera R."/>
            <person name="Culley D."/>
            <person name="Daum C."/>
            <person name="Ezra D."/>
            <person name="Gonzalez J."/>
            <person name="Henrissat B."/>
            <person name="Kuo A."/>
            <person name="Liang C."/>
            <person name="Lipzen A."/>
            <person name="Lutzoni F."/>
            <person name="Magnuson J."/>
            <person name="Mondo S."/>
            <person name="Nolan M."/>
            <person name="Ohm R."/>
            <person name="Pangilinan J."/>
            <person name="Park H.-J."/>
            <person name="Ramirez L."/>
            <person name="Alfaro M."/>
            <person name="Sun H."/>
            <person name="Tritt A."/>
            <person name="Yoshinaga Y."/>
            <person name="Zwiers L.-H."/>
            <person name="Turgeon B."/>
            <person name="Goodwin S."/>
            <person name="Spatafora J."/>
            <person name="Crous P."/>
            <person name="Grigoriev I."/>
        </authorList>
    </citation>
    <scope>NUCLEOTIDE SEQUENCE</scope>
    <source>
        <strain evidence="2">ATCC 74209</strain>
    </source>
</reference>
<evidence type="ECO:0000313" key="2">
    <source>
        <dbReference type="EMBL" id="KAF2205374.1"/>
    </source>
</evidence>
<dbReference type="Proteomes" id="UP000799536">
    <property type="component" value="Unassembled WGS sequence"/>
</dbReference>
<dbReference type="OrthoDB" id="3924760at2759"/>
<dbReference type="AlphaFoldDB" id="A0A9P4MTK0"/>
<sequence length="226" mass="24955">MINALKLSELLTKNVDPDLYPRMFVMSPNGTLLAYSTPVDIKELRDQAALISMAWKEQDAALQAKAAKGSIQSEACQSSDSSTSSVLETLTIEFQHNNVIVRAIQPKLLLVLVGGVPPNRKPIFKMTPEAYGGARYPSAERREEVSTSQLQQNPSISENVTPERAESSARNRNTPSIASSTMSQKQKDIKLGILHIQRKKLDAMSKYLRAEFDAKSFVMPDDGSFP</sequence>
<dbReference type="EMBL" id="ML993857">
    <property type="protein sequence ID" value="KAF2205374.1"/>
    <property type="molecule type" value="Genomic_DNA"/>
</dbReference>
<dbReference type="Gene3D" id="3.30.450.30">
    <property type="entry name" value="Dynein light chain 2a, cytoplasmic"/>
    <property type="match status" value="1"/>
</dbReference>
<name>A0A9P4MTK0_9PLEO</name>
<protein>
    <submittedName>
        <fullName evidence="2">Uncharacterized protein</fullName>
    </submittedName>
</protein>
<comment type="caution">
    <text evidence="2">The sequence shown here is derived from an EMBL/GenBank/DDBJ whole genome shotgun (WGS) entry which is preliminary data.</text>
</comment>
<accession>A0A9P4MTK0</accession>
<organism evidence="2 3">
    <name type="scientific">Delitschia confertaspora ATCC 74209</name>
    <dbReference type="NCBI Taxonomy" id="1513339"/>
    <lineage>
        <taxon>Eukaryota</taxon>
        <taxon>Fungi</taxon>
        <taxon>Dikarya</taxon>
        <taxon>Ascomycota</taxon>
        <taxon>Pezizomycotina</taxon>
        <taxon>Dothideomycetes</taxon>
        <taxon>Pleosporomycetidae</taxon>
        <taxon>Pleosporales</taxon>
        <taxon>Delitschiaceae</taxon>
        <taxon>Delitschia</taxon>
    </lineage>
</organism>
<gene>
    <name evidence="2" type="ORF">GQ43DRAFT_428157</name>
</gene>
<proteinExistence type="predicted"/>
<evidence type="ECO:0000256" key="1">
    <source>
        <dbReference type="SAM" id="MobiDB-lite"/>
    </source>
</evidence>
<feature type="region of interest" description="Disordered" evidence="1">
    <location>
        <begin position="130"/>
        <end position="184"/>
    </location>
</feature>
<feature type="compositionally biased region" description="Polar residues" evidence="1">
    <location>
        <begin position="170"/>
        <end position="184"/>
    </location>
</feature>
<evidence type="ECO:0000313" key="3">
    <source>
        <dbReference type="Proteomes" id="UP000799536"/>
    </source>
</evidence>